<dbReference type="InterPro" id="IPR050386">
    <property type="entry name" value="Glycosyl_hydrolase_5"/>
</dbReference>
<keyword evidence="9" id="KW-1133">Transmembrane helix</keyword>
<dbReference type="GO" id="GO:0009251">
    <property type="term" value="P:glucan catabolic process"/>
    <property type="evidence" value="ECO:0007669"/>
    <property type="project" value="TreeGrafter"/>
</dbReference>
<feature type="region of interest" description="Disordered" evidence="8">
    <location>
        <begin position="820"/>
        <end position="846"/>
    </location>
</feature>
<dbReference type="EC" id="3.2.1.58" evidence="7"/>
<keyword evidence="2" id="KW-0378">Hydrolase</keyword>
<feature type="transmembrane region" description="Helical" evidence="9">
    <location>
        <begin position="165"/>
        <end position="188"/>
    </location>
</feature>
<dbReference type="PANTHER" id="PTHR31297">
    <property type="entry name" value="GLUCAN ENDO-1,6-BETA-GLUCOSIDASE B"/>
    <property type="match status" value="1"/>
</dbReference>
<sequence>MAANNSNTPVLNPGVWNEDEIDRPSSVVSSGSFTGQPEYRDSNYLGPHGDGPAPSILSRDSTYGSLAAPSVAGSASGIRSSWGSSNALAAHDQHAAGFEVSSAPPRRHKPRVQSHLAQAYTSPFPEDEERVGHYAPAAAVPTSDKEQPLWAQDNQPQRKKKSRGWLWALVALALIALIGLAVGLGVGLTRNKKSNAGDGNGKDHGNSGDDGSHTGGHDSATGTSSATPTASATPEPTSGGQGSVIRLADGSNMTYENPFGGYWFFDPTDPFRNDARCNNWTPALNATWNWGVDIIHGVNLGGWLNTEPFIVPGLYERYSTGPAGTSVDEYTLTMNMGNNATRAMTEHYDTFVTERDFAEIATYGLNWIRLPIGHWAVSTWDNGQEPYVQGVSWGYVLKAIQWARKYGIRINLDLHTVPGSQNGWNHSGKIGLANWLSGPMGLANAQRSLDYMRSIAQFITQPEYLPVIQMYGFLNEPNGQVLSQSSIASFYLEAYTQIRKVTGIGAGKGAMISMHDAFVGIDKWYGFLPGADRLALDQHPYLVFNDQLAGATGQGDFAQLAPIPCERWAAGTNATSNQFGVNSAGEWSAAINDCGQWLNGVNLGQRYDGTFAGYNGRGVGSCAYWNDHRQWTQATKDGLKQFVMSSMDSLQNYFFWTWRIGNSTSDIPEPNPMWHYRLGVQNGWIPTDPREAIGQCARVGFSGGSAFNGQYPSAANTGGSGAGNIPAAQTAQNPWPPAGFTNVPAASMSNLFQYTPTATPVTLAGATFTYTSNGVETTTVGGNGWANPSDDSRRAYTAIAGCQYMGEYDAATQAIPNNACGAGGAQPTRRDFRPRQAGPAVPTAAP</sequence>
<reference evidence="10 11" key="1">
    <citation type="journal article" date="2019" name="PLoS Genet.">
        <title>Convergent evolution of linked mating-type loci in basidiomycete fungi.</title>
        <authorList>
            <person name="Sun S."/>
            <person name="Coelho M.A."/>
            <person name="Heitman J."/>
            <person name="Nowrousian M."/>
        </authorList>
    </citation>
    <scope>NUCLEOTIDE SEQUENCE [LARGE SCALE GENOMIC DNA]</scope>
    <source>
        <strain evidence="10 11">CBS 4282</strain>
    </source>
</reference>
<accession>A0A7D8V2G5</accession>
<dbReference type="Proteomes" id="UP000473826">
    <property type="component" value="Unassembled WGS sequence"/>
</dbReference>
<evidence type="ECO:0000256" key="5">
    <source>
        <dbReference type="ARBA" id="ARBA00023316"/>
    </source>
</evidence>
<dbReference type="GO" id="GO:0071555">
    <property type="term" value="P:cell wall organization"/>
    <property type="evidence" value="ECO:0007669"/>
    <property type="project" value="UniProtKB-KW"/>
</dbReference>
<dbReference type="GO" id="GO:0004338">
    <property type="term" value="F:glucan exo-1,3-beta-glucosidase activity"/>
    <property type="evidence" value="ECO:0007669"/>
    <property type="project" value="UniProtKB-EC"/>
</dbReference>
<dbReference type="PANTHER" id="PTHR31297:SF34">
    <property type="entry name" value="GLUCAN 1,3-BETA-GLUCOSIDASE 2"/>
    <property type="match status" value="1"/>
</dbReference>
<keyword evidence="9" id="KW-0472">Membrane</keyword>
<dbReference type="GO" id="GO:0005576">
    <property type="term" value="C:extracellular region"/>
    <property type="evidence" value="ECO:0007669"/>
    <property type="project" value="TreeGrafter"/>
</dbReference>
<evidence type="ECO:0000256" key="1">
    <source>
        <dbReference type="ARBA" id="ARBA00005641"/>
    </source>
</evidence>
<evidence type="ECO:0000313" key="11">
    <source>
        <dbReference type="Proteomes" id="UP000473826"/>
    </source>
</evidence>
<comment type="catalytic activity">
    <reaction evidence="6">
        <text>Successive hydrolysis of beta-D-glucose units from the non-reducing ends of (1-&gt;3)-beta-D-glucans, releasing alpha-glucose.</text>
        <dbReference type="EC" id="3.2.1.58"/>
    </reaction>
</comment>
<dbReference type="FunFam" id="3.20.20.80:FF:000033">
    <property type="entry name" value="Glucan 1,3-beta-glucosidase A"/>
    <property type="match status" value="1"/>
</dbReference>
<keyword evidence="9" id="KW-0812">Transmembrane</keyword>
<evidence type="ECO:0000256" key="2">
    <source>
        <dbReference type="ARBA" id="ARBA00022801"/>
    </source>
</evidence>
<evidence type="ECO:0000256" key="8">
    <source>
        <dbReference type="SAM" id="MobiDB-lite"/>
    </source>
</evidence>
<dbReference type="InterPro" id="IPR017853">
    <property type="entry name" value="GH"/>
</dbReference>
<keyword evidence="5" id="KW-0961">Cell wall biogenesis/degradation</keyword>
<feature type="region of interest" description="Disordered" evidence="8">
    <location>
        <begin position="1"/>
        <end position="61"/>
    </location>
</feature>
<keyword evidence="4" id="KW-0326">Glycosidase</keyword>
<name>A0A7D8V2G5_VANHU</name>
<evidence type="ECO:0000256" key="4">
    <source>
        <dbReference type="ARBA" id="ARBA00023295"/>
    </source>
</evidence>
<organism evidence="10 11">
    <name type="scientific">Vanrija humicola</name>
    <name type="common">Yeast</name>
    <name type="synonym">Cryptococcus humicola</name>
    <dbReference type="NCBI Taxonomy" id="5417"/>
    <lineage>
        <taxon>Eukaryota</taxon>
        <taxon>Fungi</taxon>
        <taxon>Dikarya</taxon>
        <taxon>Basidiomycota</taxon>
        <taxon>Agaricomycotina</taxon>
        <taxon>Tremellomycetes</taxon>
        <taxon>Trichosporonales</taxon>
        <taxon>Trichosporonaceae</taxon>
        <taxon>Vanrija</taxon>
    </lineage>
</organism>
<evidence type="ECO:0000256" key="6">
    <source>
        <dbReference type="ARBA" id="ARBA00036824"/>
    </source>
</evidence>
<comment type="similarity">
    <text evidence="1">Belongs to the glycosyl hydrolase 5 (cellulase A) family.</text>
</comment>
<gene>
    <name evidence="10" type="ORF">VHUM_01288</name>
</gene>
<protein>
    <recommendedName>
        <fullName evidence="7">glucan 1,3-beta-glucosidase</fullName>
        <ecNumber evidence="7">3.2.1.58</ecNumber>
    </recommendedName>
</protein>
<feature type="region of interest" description="Disordered" evidence="8">
    <location>
        <begin position="194"/>
        <end position="245"/>
    </location>
</feature>
<evidence type="ECO:0000256" key="7">
    <source>
        <dbReference type="ARBA" id="ARBA00038929"/>
    </source>
</evidence>
<feature type="region of interest" description="Disordered" evidence="8">
    <location>
        <begin position="139"/>
        <end position="158"/>
    </location>
</feature>
<keyword evidence="3" id="KW-0325">Glycoprotein</keyword>
<dbReference type="SUPFAM" id="SSF51445">
    <property type="entry name" value="(Trans)glycosidases"/>
    <property type="match status" value="1"/>
</dbReference>
<keyword evidence="11" id="KW-1185">Reference proteome</keyword>
<feature type="compositionally biased region" description="Polar residues" evidence="8">
    <location>
        <begin position="26"/>
        <end position="35"/>
    </location>
</feature>
<comment type="caution">
    <text evidence="10">The sequence shown here is derived from an EMBL/GenBank/DDBJ whole genome shotgun (WGS) entry which is preliminary data.</text>
</comment>
<dbReference type="GO" id="GO:0009986">
    <property type="term" value="C:cell surface"/>
    <property type="evidence" value="ECO:0007669"/>
    <property type="project" value="TreeGrafter"/>
</dbReference>
<proteinExistence type="inferred from homology"/>
<feature type="compositionally biased region" description="Low complexity" evidence="8">
    <location>
        <begin position="217"/>
        <end position="238"/>
    </location>
</feature>
<feature type="compositionally biased region" description="Polar residues" evidence="8">
    <location>
        <begin position="1"/>
        <end position="10"/>
    </location>
</feature>
<evidence type="ECO:0000256" key="9">
    <source>
        <dbReference type="SAM" id="Phobius"/>
    </source>
</evidence>
<dbReference type="AlphaFoldDB" id="A0A7D8V2G5"/>
<evidence type="ECO:0000313" key="10">
    <source>
        <dbReference type="EMBL" id="TXT12887.1"/>
    </source>
</evidence>
<dbReference type="OrthoDB" id="62120at2759"/>
<dbReference type="EMBL" id="QKWK01000003">
    <property type="protein sequence ID" value="TXT12887.1"/>
    <property type="molecule type" value="Genomic_DNA"/>
</dbReference>
<dbReference type="Gene3D" id="3.20.20.80">
    <property type="entry name" value="Glycosidases"/>
    <property type="match status" value="1"/>
</dbReference>
<feature type="compositionally biased region" description="Basic and acidic residues" evidence="8">
    <location>
        <begin position="200"/>
        <end position="216"/>
    </location>
</feature>
<evidence type="ECO:0000256" key="3">
    <source>
        <dbReference type="ARBA" id="ARBA00023180"/>
    </source>
</evidence>